<dbReference type="AlphaFoldDB" id="A0A077NLV9"/>
<proteinExistence type="predicted"/>
<protein>
    <recommendedName>
        <fullName evidence="2">Plasmid-related protein</fullName>
    </recommendedName>
</protein>
<dbReference type="HOGENOM" id="CLU_1170295_0_0_6"/>
<gene>
    <name evidence="1" type="ORF">XBFM1_1210020</name>
</gene>
<sequence length="237" mass="26712">MHPTNNLARTIVHTEPNIVDTRLAALGLTQEDLNEILRQAMSFRLSTTKNNAVTAGGTLFYHGAIRAIRDVLSKKGFKRLPLSNVELTVNDRIAIYICSGNDQTGLVNGYPESDTDKGEFTLKLLGLVQNNHPLQQILDFQDQQMNLDFSSHDEDKPSSAQLGLDVWFLLHYVYQIDEYQWGMQAEFSQPTTYNQKNVVNGFSTRLILNTAPTDPVVKQDNEPQFTQDIEIDILKTG</sequence>
<dbReference type="EMBL" id="CBSV010000026">
    <property type="protein sequence ID" value="CDG99830.1"/>
    <property type="molecule type" value="Genomic_DNA"/>
</dbReference>
<organism evidence="1">
    <name type="scientific">Xenorhabdus bovienii str. feltiae Moldova</name>
    <dbReference type="NCBI Taxonomy" id="1398200"/>
    <lineage>
        <taxon>Bacteria</taxon>
        <taxon>Pseudomonadati</taxon>
        <taxon>Pseudomonadota</taxon>
        <taxon>Gammaproteobacteria</taxon>
        <taxon>Enterobacterales</taxon>
        <taxon>Morganellaceae</taxon>
        <taxon>Xenorhabdus</taxon>
    </lineage>
</organism>
<accession>A0A077NLV9</accession>
<evidence type="ECO:0000313" key="1">
    <source>
        <dbReference type="EMBL" id="CDG99830.1"/>
    </source>
</evidence>
<name>A0A077NLV9_XENBV</name>
<dbReference type="Proteomes" id="UP000028487">
    <property type="component" value="Unassembled WGS sequence"/>
</dbReference>
<reference evidence="1" key="1">
    <citation type="submission" date="2013-07" db="EMBL/GenBank/DDBJ databases">
        <title>Sub-species coevolution in mutualistic symbiosis.</title>
        <authorList>
            <person name="Murfin K."/>
            <person name="Klassen J."/>
            <person name="Lee M."/>
            <person name="Forst S."/>
            <person name="Stock P."/>
            <person name="Goodrich-Blair H."/>
        </authorList>
    </citation>
    <scope>NUCLEOTIDE SEQUENCE [LARGE SCALE GENOMIC DNA]</scope>
    <source>
        <strain evidence="1">Feltiae Moldova</strain>
    </source>
</reference>
<evidence type="ECO:0008006" key="2">
    <source>
        <dbReference type="Google" id="ProtNLM"/>
    </source>
</evidence>
<dbReference type="RefSeq" id="WP_038222921.1">
    <property type="nucleotide sequence ID" value="NZ_CAWLWD010000110.1"/>
</dbReference>
<comment type="caution">
    <text evidence="1">The sequence shown here is derived from an EMBL/GenBank/DDBJ whole genome shotgun (WGS) entry which is preliminary data.</text>
</comment>